<reference evidence="1" key="1">
    <citation type="journal article" date="2015" name="Nature">
        <title>Complex archaea that bridge the gap between prokaryotes and eukaryotes.</title>
        <authorList>
            <person name="Spang A."/>
            <person name="Saw J.H."/>
            <person name="Jorgensen S.L."/>
            <person name="Zaremba-Niedzwiedzka K."/>
            <person name="Martijn J."/>
            <person name="Lind A.E."/>
            <person name="van Eijk R."/>
            <person name="Schleper C."/>
            <person name="Guy L."/>
            <person name="Ettema T.J."/>
        </authorList>
    </citation>
    <scope>NUCLEOTIDE SEQUENCE</scope>
</reference>
<dbReference type="AlphaFoldDB" id="A0A0F9VLT2"/>
<organism evidence="1">
    <name type="scientific">marine sediment metagenome</name>
    <dbReference type="NCBI Taxonomy" id="412755"/>
    <lineage>
        <taxon>unclassified sequences</taxon>
        <taxon>metagenomes</taxon>
        <taxon>ecological metagenomes</taxon>
    </lineage>
</organism>
<evidence type="ECO:0008006" key="2">
    <source>
        <dbReference type="Google" id="ProtNLM"/>
    </source>
</evidence>
<name>A0A0F9VLT2_9ZZZZ</name>
<sequence length="147" mass="16471">MYAYGTSSSAKLLTAHHELQETFELALSWQIYDIVIIYGWRGEEIQNQAFLDGNSTKEWPDSKHNILGPDGKPLSDAVDYGPWCYVPKLGKMGIPWDDTHAFAVIGGILLAASMQLGHEATYGGDWDMDGLTTDQTLMDWGHFERMT</sequence>
<comment type="caution">
    <text evidence="1">The sequence shown here is derived from an EMBL/GenBank/DDBJ whole genome shotgun (WGS) entry which is preliminary data.</text>
</comment>
<gene>
    <name evidence="1" type="ORF">LCGC14_0468640</name>
</gene>
<dbReference type="Gene3D" id="3.30.1380.10">
    <property type="match status" value="1"/>
</dbReference>
<proteinExistence type="predicted"/>
<dbReference type="InterPro" id="IPR009045">
    <property type="entry name" value="Zn_M74/Hedgehog-like"/>
</dbReference>
<protein>
    <recommendedName>
        <fullName evidence="2">Peptidase M15C domain-containing protein</fullName>
    </recommendedName>
</protein>
<accession>A0A0F9VLT2</accession>
<dbReference type="EMBL" id="LAZR01000492">
    <property type="protein sequence ID" value="KKN66753.1"/>
    <property type="molecule type" value="Genomic_DNA"/>
</dbReference>
<evidence type="ECO:0000313" key="1">
    <source>
        <dbReference type="EMBL" id="KKN66753.1"/>
    </source>
</evidence>